<dbReference type="AlphaFoldDB" id="A0A5J9SXN5"/>
<feature type="compositionally biased region" description="Pro residues" evidence="1">
    <location>
        <begin position="130"/>
        <end position="144"/>
    </location>
</feature>
<accession>A0A5J9SXN5</accession>
<feature type="non-terminal residue" evidence="3">
    <location>
        <position position="1"/>
    </location>
</feature>
<evidence type="ECO:0000313" key="3">
    <source>
        <dbReference type="EMBL" id="TVU03776.1"/>
    </source>
</evidence>
<sequence length="172" mass="17664">LRPHCNTSSHNFFSPPLLSLAAAAVASSLTSAASPPPGHRRLPVVRAPPPPRRKVAVSLPTDAVSLPAGAPPFLTVVVAASLDPRAVSYVKLVVGSHPLSADAPSSRELPRLPGGHRLPCPLLSSTSAPLPSPPGEFPCRPRPSPHCQSTLSSSATCYSLSCPSPRSDSALA</sequence>
<feature type="region of interest" description="Disordered" evidence="1">
    <location>
        <begin position="30"/>
        <end position="53"/>
    </location>
</feature>
<reference evidence="3 4" key="1">
    <citation type="journal article" date="2019" name="Sci. Rep.">
        <title>A high-quality genome of Eragrostis curvula grass provides insights into Poaceae evolution and supports new strategies to enhance forage quality.</title>
        <authorList>
            <person name="Carballo J."/>
            <person name="Santos B.A.C.M."/>
            <person name="Zappacosta D."/>
            <person name="Garbus I."/>
            <person name="Selva J.P."/>
            <person name="Gallo C.A."/>
            <person name="Diaz A."/>
            <person name="Albertini E."/>
            <person name="Caccamo M."/>
            <person name="Echenique V."/>
        </authorList>
    </citation>
    <scope>NUCLEOTIDE SEQUENCE [LARGE SCALE GENOMIC DNA]</scope>
    <source>
        <strain evidence="4">cv. Victoria</strain>
        <tissue evidence="3">Leaf</tissue>
    </source>
</reference>
<feature type="compositionally biased region" description="Low complexity" evidence="1">
    <location>
        <begin position="118"/>
        <end position="129"/>
    </location>
</feature>
<protein>
    <submittedName>
        <fullName evidence="3">Uncharacterized protein</fullName>
    </submittedName>
</protein>
<proteinExistence type="predicted"/>
<name>A0A5J9SXN5_9POAL</name>
<feature type="chain" id="PRO_5023939460" evidence="2">
    <location>
        <begin position="33"/>
        <end position="172"/>
    </location>
</feature>
<comment type="caution">
    <text evidence="3">The sequence shown here is derived from an EMBL/GenBank/DDBJ whole genome shotgun (WGS) entry which is preliminary data.</text>
</comment>
<gene>
    <name evidence="3" type="ORF">EJB05_50685</name>
</gene>
<organism evidence="3 4">
    <name type="scientific">Eragrostis curvula</name>
    <name type="common">weeping love grass</name>
    <dbReference type="NCBI Taxonomy" id="38414"/>
    <lineage>
        <taxon>Eukaryota</taxon>
        <taxon>Viridiplantae</taxon>
        <taxon>Streptophyta</taxon>
        <taxon>Embryophyta</taxon>
        <taxon>Tracheophyta</taxon>
        <taxon>Spermatophyta</taxon>
        <taxon>Magnoliopsida</taxon>
        <taxon>Liliopsida</taxon>
        <taxon>Poales</taxon>
        <taxon>Poaceae</taxon>
        <taxon>PACMAD clade</taxon>
        <taxon>Chloridoideae</taxon>
        <taxon>Eragrostideae</taxon>
        <taxon>Eragrostidinae</taxon>
        <taxon>Eragrostis</taxon>
    </lineage>
</organism>
<dbReference type="Proteomes" id="UP000324897">
    <property type="component" value="Unassembled WGS sequence"/>
</dbReference>
<feature type="signal peptide" evidence="2">
    <location>
        <begin position="1"/>
        <end position="32"/>
    </location>
</feature>
<evidence type="ECO:0000256" key="1">
    <source>
        <dbReference type="SAM" id="MobiDB-lite"/>
    </source>
</evidence>
<feature type="region of interest" description="Disordered" evidence="1">
    <location>
        <begin position="99"/>
        <end position="172"/>
    </location>
</feature>
<dbReference type="EMBL" id="RWGY01000145">
    <property type="protein sequence ID" value="TVU03776.1"/>
    <property type="molecule type" value="Genomic_DNA"/>
</dbReference>
<evidence type="ECO:0000256" key="2">
    <source>
        <dbReference type="SAM" id="SignalP"/>
    </source>
</evidence>
<keyword evidence="2" id="KW-0732">Signal</keyword>
<evidence type="ECO:0000313" key="4">
    <source>
        <dbReference type="Proteomes" id="UP000324897"/>
    </source>
</evidence>
<feature type="compositionally biased region" description="Polar residues" evidence="1">
    <location>
        <begin position="146"/>
        <end position="172"/>
    </location>
</feature>
<keyword evidence="4" id="KW-1185">Reference proteome</keyword>